<dbReference type="Proteomes" id="UP000186657">
    <property type="component" value="Unassembled WGS sequence"/>
</dbReference>
<gene>
    <name evidence="2" type="ORF">BJP37_11155</name>
</gene>
<feature type="compositionally biased region" description="Basic and acidic residues" evidence="1">
    <location>
        <begin position="42"/>
        <end position="58"/>
    </location>
</feature>
<sequence length="74" mass="7774">MGDRESGVGSGATRGEFNSPTESAPRESGVGSVGGLGRVRGKKPEVGRTGVKETERKRTGMVSTQIFPKLPTNR</sequence>
<name>A0A1U7N0M9_9CYAN</name>
<accession>A0A1U7N0M9</accession>
<organism evidence="2 3">
    <name type="scientific">Moorena bouillonii PNG</name>
    <dbReference type="NCBI Taxonomy" id="568701"/>
    <lineage>
        <taxon>Bacteria</taxon>
        <taxon>Bacillati</taxon>
        <taxon>Cyanobacteriota</taxon>
        <taxon>Cyanophyceae</taxon>
        <taxon>Coleofasciculales</taxon>
        <taxon>Coleofasciculaceae</taxon>
        <taxon>Moorena</taxon>
    </lineage>
</organism>
<reference evidence="2 3" key="1">
    <citation type="submission" date="2016-10" db="EMBL/GenBank/DDBJ databases">
        <title>Comparative genomics uncovers the prolific and rare metabolic potential of the cyanobacterial genus Moorea.</title>
        <authorList>
            <person name="Leao T."/>
            <person name="Castelao G."/>
            <person name="Korobeynikov A."/>
            <person name="Monroe E.A."/>
            <person name="Podell S."/>
            <person name="Glukhov E."/>
            <person name="Allen E."/>
            <person name="Gerwick W.H."/>
            <person name="Gerwick L."/>
        </authorList>
    </citation>
    <scope>NUCLEOTIDE SEQUENCE [LARGE SCALE GENOMIC DNA]</scope>
    <source>
        <strain evidence="2 3">PNG5-198</strain>
    </source>
</reference>
<evidence type="ECO:0000313" key="2">
    <source>
        <dbReference type="EMBL" id="OLT59507.1"/>
    </source>
</evidence>
<proteinExistence type="predicted"/>
<dbReference type="AlphaFoldDB" id="A0A1U7N0M9"/>
<dbReference type="EMBL" id="MKZS01000001">
    <property type="protein sequence ID" value="OLT59507.1"/>
    <property type="molecule type" value="Genomic_DNA"/>
</dbReference>
<keyword evidence="3" id="KW-1185">Reference proteome</keyword>
<comment type="caution">
    <text evidence="2">The sequence shown here is derived from an EMBL/GenBank/DDBJ whole genome shotgun (WGS) entry which is preliminary data.</text>
</comment>
<protein>
    <submittedName>
        <fullName evidence="2">Uncharacterized protein</fullName>
    </submittedName>
</protein>
<evidence type="ECO:0000256" key="1">
    <source>
        <dbReference type="SAM" id="MobiDB-lite"/>
    </source>
</evidence>
<evidence type="ECO:0000313" key="3">
    <source>
        <dbReference type="Proteomes" id="UP000186657"/>
    </source>
</evidence>
<feature type="region of interest" description="Disordered" evidence="1">
    <location>
        <begin position="1"/>
        <end position="74"/>
    </location>
</feature>
<feature type="compositionally biased region" description="Polar residues" evidence="1">
    <location>
        <begin position="61"/>
        <end position="74"/>
    </location>
</feature>